<accession>A0A7T8HKU8</accession>
<reference evidence="2" key="1">
    <citation type="submission" date="2021-01" db="EMBL/GenBank/DDBJ databases">
        <title>Caligus Genome Assembly.</title>
        <authorList>
            <person name="Gallardo-Escarate C."/>
        </authorList>
    </citation>
    <scope>NUCLEOTIDE SEQUENCE [LARGE SCALE GENOMIC DNA]</scope>
</reference>
<gene>
    <name evidence="1" type="ORF">FKW44_013415</name>
</gene>
<dbReference type="AlphaFoldDB" id="A0A7T8HKU8"/>
<evidence type="ECO:0000313" key="2">
    <source>
        <dbReference type="Proteomes" id="UP000595437"/>
    </source>
</evidence>
<evidence type="ECO:0000313" key="1">
    <source>
        <dbReference type="EMBL" id="QQP51919.1"/>
    </source>
</evidence>
<protein>
    <submittedName>
        <fullName evidence="1">Uncharacterized protein</fullName>
    </submittedName>
</protein>
<feature type="non-terminal residue" evidence="1">
    <location>
        <position position="1"/>
    </location>
</feature>
<keyword evidence="2" id="KW-1185">Reference proteome</keyword>
<organism evidence="1 2">
    <name type="scientific">Caligus rogercresseyi</name>
    <name type="common">Sea louse</name>
    <dbReference type="NCBI Taxonomy" id="217165"/>
    <lineage>
        <taxon>Eukaryota</taxon>
        <taxon>Metazoa</taxon>
        <taxon>Ecdysozoa</taxon>
        <taxon>Arthropoda</taxon>
        <taxon>Crustacea</taxon>
        <taxon>Multicrustacea</taxon>
        <taxon>Hexanauplia</taxon>
        <taxon>Copepoda</taxon>
        <taxon>Siphonostomatoida</taxon>
        <taxon>Caligidae</taxon>
        <taxon>Caligus</taxon>
    </lineage>
</organism>
<proteinExistence type="predicted"/>
<dbReference type="EMBL" id="CP045897">
    <property type="protein sequence ID" value="QQP51919.1"/>
    <property type="molecule type" value="Genomic_DNA"/>
</dbReference>
<name>A0A7T8HKU8_CALRO</name>
<dbReference type="Proteomes" id="UP000595437">
    <property type="component" value="Chromosome 8"/>
</dbReference>
<sequence length="53" mass="5874">ETPVGPFGNTQYNVLVVDNLPNPNEVPVLSYVTPALHHIQIRTLSLTNILHLN</sequence>
<feature type="non-terminal residue" evidence="1">
    <location>
        <position position="53"/>
    </location>
</feature>